<evidence type="ECO:0000313" key="3">
    <source>
        <dbReference type="EMBL" id="AFY03038.1"/>
    </source>
</evidence>
<dbReference type="SUPFAM" id="SSF51726">
    <property type="entry name" value="UROD/MetE-like"/>
    <property type="match status" value="1"/>
</dbReference>
<dbReference type="InterPro" id="IPR038071">
    <property type="entry name" value="UROD/MetE-like_sf"/>
</dbReference>
<dbReference type="EMBL" id="CP002930">
    <property type="protein sequence ID" value="AFY03038.1"/>
    <property type="molecule type" value="Genomic_DNA"/>
</dbReference>
<dbReference type="Gene3D" id="3.20.20.210">
    <property type="match status" value="1"/>
</dbReference>
<dbReference type="PROSITE" id="PS00906">
    <property type="entry name" value="UROD_1"/>
    <property type="match status" value="1"/>
</dbReference>
<proteinExistence type="predicted"/>
<dbReference type="RefSeq" id="WP_015092447.1">
    <property type="nucleotide sequence ID" value="NC_019567.1"/>
</dbReference>
<evidence type="ECO:0000259" key="1">
    <source>
        <dbReference type="PROSITE" id="PS00906"/>
    </source>
</evidence>
<dbReference type="STRING" id="1069642.Bdt_3363"/>
<dbReference type="OrthoDB" id="5288765at2"/>
<dbReference type="GO" id="GO:0006783">
    <property type="term" value="P:heme biosynthetic process"/>
    <property type="evidence" value="ECO:0007669"/>
    <property type="project" value="TreeGrafter"/>
</dbReference>
<organism evidence="3 4">
    <name type="scientific">Bdellovibrio bacteriovorus str. Tiberius</name>
    <dbReference type="NCBI Taxonomy" id="1069642"/>
    <lineage>
        <taxon>Bacteria</taxon>
        <taxon>Pseudomonadati</taxon>
        <taxon>Bdellovibrionota</taxon>
        <taxon>Bdellovibrionia</taxon>
        <taxon>Bdellovibrionales</taxon>
        <taxon>Pseudobdellovibrionaceae</taxon>
        <taxon>Bdellovibrio</taxon>
    </lineage>
</organism>
<protein>
    <submittedName>
        <fullName evidence="3">Uroporphyrinogen decarboxylase</fullName>
    </submittedName>
</protein>
<dbReference type="PANTHER" id="PTHR21091">
    <property type="entry name" value="METHYLTETRAHYDROFOLATE:HOMOCYSTEINE METHYLTRANSFERASE RELATED"/>
    <property type="match status" value="1"/>
</dbReference>
<name>K7YZ69_BDEBC</name>
<dbReference type="PANTHER" id="PTHR21091:SF169">
    <property type="entry name" value="UROPORPHYRINOGEN DECARBOXYLASE"/>
    <property type="match status" value="1"/>
</dbReference>
<dbReference type="HOGENOM" id="CLU_040933_0_1_7"/>
<dbReference type="PATRIC" id="fig|1069642.3.peg.3330"/>
<dbReference type="InterPro" id="IPR000257">
    <property type="entry name" value="Uroporphyrinogen_deCOase"/>
</dbReference>
<dbReference type="Proteomes" id="UP000010074">
    <property type="component" value="Chromosome"/>
</dbReference>
<evidence type="ECO:0000313" key="4">
    <source>
        <dbReference type="Proteomes" id="UP000010074"/>
    </source>
</evidence>
<dbReference type="AlphaFoldDB" id="K7YZ69"/>
<feature type="domain" description="Uroporphyrinogen decarboxylase (URO-D)" evidence="1">
    <location>
        <begin position="18"/>
        <end position="27"/>
    </location>
</feature>
<sequence>MNTLFHNALKRTPQAVPPIWFMRQAGRYHKHYQGMRANHSFDQLCKRAELAAEVARGPVAEFDFDVSILFSDILYPLEALGMGLEYTDHGPQLGFKLTPETIGTLGGVEEAVKFMYFQKEAVLATRAVLPSNKSLIGFVGGPWTLFVYAVEGSHAGSLIQSKKLAPMFPQFLEKMYPLLKENIRLQLEGGVEIVMIFDTAAGEVSPLFFQEWIQPVLTRLSQDYPGKIGYYSKGTQAVFFNDAFKALPWAGQGFDHRNYLPDCFNIQNKGFVQGNFDQSLLFMDDADFKKAMHTYLAPMKNMSKEQRAGWVSGLGHGVLPKTPEKNVKLFVDTVREVLS</sequence>
<dbReference type="GO" id="GO:0004853">
    <property type="term" value="F:uroporphyrinogen decarboxylase activity"/>
    <property type="evidence" value="ECO:0007669"/>
    <property type="project" value="InterPro"/>
</dbReference>
<feature type="domain" description="Uroporphyrinogen decarboxylase (URO-D)" evidence="2">
    <location>
        <begin position="136"/>
        <end position="152"/>
    </location>
</feature>
<accession>K7YZ69</accession>
<dbReference type="GO" id="GO:0005829">
    <property type="term" value="C:cytosol"/>
    <property type="evidence" value="ECO:0007669"/>
    <property type="project" value="TreeGrafter"/>
</dbReference>
<dbReference type="KEGG" id="bbat:Bdt_3363"/>
<reference evidence="3 4" key="1">
    <citation type="journal article" date="2012" name="BMC Genomics">
        <title>Genome analysis of a simultaneously predatory and prey-independent, novel Bdellovibrio bacteriovorus from the River Tiber, supports in silico predictions of both ancient and recent lateral gene transfer from diverse bacteria.</title>
        <authorList>
            <person name="Hobley L."/>
            <person name="Lerner T.R."/>
            <person name="Williams L.E."/>
            <person name="Lambert C."/>
            <person name="Till R."/>
            <person name="Milner D.S."/>
            <person name="Basford S.M."/>
            <person name="Capeness M.J."/>
            <person name="Fenton A.K."/>
            <person name="Atterbury R.J."/>
            <person name="Harris M.A."/>
            <person name="Sockett R.E."/>
        </authorList>
    </citation>
    <scope>NUCLEOTIDE SEQUENCE [LARGE SCALE GENOMIC DNA]</scope>
    <source>
        <strain evidence="3 4">Tiberius</strain>
    </source>
</reference>
<dbReference type="Pfam" id="PF01208">
    <property type="entry name" value="URO-D"/>
    <property type="match status" value="1"/>
</dbReference>
<gene>
    <name evidence="3" type="primary">hemE</name>
    <name evidence="3" type="ORF">Bdt_3363</name>
</gene>
<evidence type="ECO:0000259" key="2">
    <source>
        <dbReference type="PROSITE" id="PS00907"/>
    </source>
</evidence>
<dbReference type="PROSITE" id="PS00907">
    <property type="entry name" value="UROD_2"/>
    <property type="match status" value="1"/>
</dbReference>